<feature type="transmembrane region" description="Helical" evidence="6">
    <location>
        <begin position="192"/>
        <end position="210"/>
    </location>
</feature>
<dbReference type="PANTHER" id="PTHR23501">
    <property type="entry name" value="MAJOR FACILITATOR SUPERFAMILY"/>
    <property type="match status" value="1"/>
</dbReference>
<reference evidence="8" key="1">
    <citation type="journal article" date="2021" name="Front. Microbiol.">
        <title>Comprehensive Comparative Genomics and Phenotyping of Methylobacterium Species.</title>
        <authorList>
            <person name="Alessa O."/>
            <person name="Ogura Y."/>
            <person name="Fujitani Y."/>
            <person name="Takami H."/>
            <person name="Hayashi T."/>
            <person name="Sahin N."/>
            <person name="Tani A."/>
        </authorList>
    </citation>
    <scope>NUCLEOTIDE SEQUENCE</scope>
    <source>
        <strain evidence="8">NBRC 15689</strain>
    </source>
</reference>
<dbReference type="InterPro" id="IPR011701">
    <property type="entry name" value="MFS"/>
</dbReference>
<dbReference type="PANTHER" id="PTHR23501:SF1">
    <property type="entry name" value="TRANSPORT PROTEIN HSRA-RELATED"/>
    <property type="match status" value="1"/>
</dbReference>
<feature type="transmembrane region" description="Helical" evidence="6">
    <location>
        <begin position="102"/>
        <end position="119"/>
    </location>
</feature>
<dbReference type="Gene3D" id="1.20.1720.10">
    <property type="entry name" value="Multidrug resistance protein D"/>
    <property type="match status" value="1"/>
</dbReference>
<comment type="subcellular location">
    <subcellularLocation>
        <location evidence="1">Membrane</location>
        <topology evidence="1">Multi-pass membrane protein</topology>
    </subcellularLocation>
</comment>
<dbReference type="RefSeq" id="WP_238311807.1">
    <property type="nucleotide sequence ID" value="NZ_BPQV01000008.1"/>
</dbReference>
<protein>
    <submittedName>
        <fullName evidence="8">Transport protein HsrA</fullName>
    </submittedName>
</protein>
<evidence type="ECO:0000256" key="1">
    <source>
        <dbReference type="ARBA" id="ARBA00004141"/>
    </source>
</evidence>
<feature type="region of interest" description="Disordered" evidence="5">
    <location>
        <begin position="471"/>
        <end position="490"/>
    </location>
</feature>
<dbReference type="EMBL" id="BPQV01000008">
    <property type="protein sequence ID" value="GJE28013.1"/>
    <property type="molecule type" value="Genomic_DNA"/>
</dbReference>
<evidence type="ECO:0000313" key="8">
    <source>
        <dbReference type="EMBL" id="GJE28013.1"/>
    </source>
</evidence>
<feature type="transmembrane region" description="Helical" evidence="6">
    <location>
        <begin position="131"/>
        <end position="153"/>
    </location>
</feature>
<dbReference type="InterPro" id="IPR036259">
    <property type="entry name" value="MFS_trans_sf"/>
</dbReference>
<sequence>MRPAQIVPLVVATALFMENTDSTVIATALPAIAKSLGEDPIALKLALTAYLVSLAIFIPVSGWAADRWGARNVFRAALCVFMAGSLACAGAGSLAGFVGARFLQGIGGAMMVPVGRLVILRSVPKSELVGALAYLTIPALIGPIIGPPLGGFITTYFDWRWIFFINIPIGLAGLLLATLFFEDLREDERPPLDGLGFLLSGAGLASLMLGLASTGRHLLPDWVSWACIAAGAGLIGLYLRHSRRVAHPVIRLDLLRHATFRAAVTGGSLFRIGTGAIPFLLPLMLQIGFGLDPLRSGLITFAAAAGAMLIKIVGPRILRAYGFRRVMVANALIASAFLAANGLFTAQTPHGIIVAVLLVGGCVRSLQFTCVNAIAYADLEQREMSAATSLASVAQQISLSLGVTLGALALEGTAAWHGHAGLTADDFPLAFLAVALISAGSFFVFRSLAPEAGDEVSGHRIAVVRPADGAPATLAPLTPPPGPERGRGHA</sequence>
<evidence type="ECO:0000256" key="4">
    <source>
        <dbReference type="ARBA" id="ARBA00023136"/>
    </source>
</evidence>
<dbReference type="PROSITE" id="PS50850">
    <property type="entry name" value="MFS"/>
    <property type="match status" value="1"/>
</dbReference>
<feature type="transmembrane region" description="Helical" evidence="6">
    <location>
        <begin position="352"/>
        <end position="376"/>
    </location>
</feature>
<organism evidence="8 9">
    <name type="scientific">Methylobacterium organophilum</name>
    <dbReference type="NCBI Taxonomy" id="410"/>
    <lineage>
        <taxon>Bacteria</taxon>
        <taxon>Pseudomonadati</taxon>
        <taxon>Pseudomonadota</taxon>
        <taxon>Alphaproteobacteria</taxon>
        <taxon>Hyphomicrobiales</taxon>
        <taxon>Methylobacteriaceae</taxon>
        <taxon>Methylobacterium</taxon>
    </lineage>
</organism>
<dbReference type="Pfam" id="PF07690">
    <property type="entry name" value="MFS_1"/>
    <property type="match status" value="1"/>
</dbReference>
<evidence type="ECO:0000313" key="9">
    <source>
        <dbReference type="Proteomes" id="UP001055156"/>
    </source>
</evidence>
<keyword evidence="9" id="KW-1185">Reference proteome</keyword>
<proteinExistence type="predicted"/>
<feature type="transmembrane region" description="Helical" evidence="6">
    <location>
        <begin position="76"/>
        <end position="96"/>
    </location>
</feature>
<feature type="transmembrane region" description="Helical" evidence="6">
    <location>
        <begin position="43"/>
        <end position="64"/>
    </location>
</feature>
<evidence type="ECO:0000256" key="6">
    <source>
        <dbReference type="SAM" id="Phobius"/>
    </source>
</evidence>
<name>A0ABQ4T9U4_METOR</name>
<feature type="transmembrane region" description="Helical" evidence="6">
    <location>
        <begin position="159"/>
        <end position="180"/>
    </location>
</feature>
<evidence type="ECO:0000259" key="7">
    <source>
        <dbReference type="PROSITE" id="PS50850"/>
    </source>
</evidence>
<dbReference type="InterPro" id="IPR020846">
    <property type="entry name" value="MFS_dom"/>
</dbReference>
<gene>
    <name evidence="8" type="primary">hsrA</name>
    <name evidence="8" type="ORF">LKMONMHP_2877</name>
</gene>
<comment type="caution">
    <text evidence="8">The sequence shown here is derived from an EMBL/GenBank/DDBJ whole genome shotgun (WGS) entry which is preliminary data.</text>
</comment>
<evidence type="ECO:0000256" key="3">
    <source>
        <dbReference type="ARBA" id="ARBA00022989"/>
    </source>
</evidence>
<feature type="transmembrane region" description="Helical" evidence="6">
    <location>
        <begin position="326"/>
        <end position="346"/>
    </location>
</feature>
<keyword evidence="3 6" id="KW-1133">Transmembrane helix</keyword>
<feature type="transmembrane region" description="Helical" evidence="6">
    <location>
        <begin position="429"/>
        <end position="449"/>
    </location>
</feature>
<accession>A0ABQ4T9U4</accession>
<evidence type="ECO:0000256" key="5">
    <source>
        <dbReference type="SAM" id="MobiDB-lite"/>
    </source>
</evidence>
<evidence type="ECO:0000256" key="2">
    <source>
        <dbReference type="ARBA" id="ARBA00022692"/>
    </source>
</evidence>
<keyword evidence="2 6" id="KW-0812">Transmembrane</keyword>
<reference evidence="8" key="2">
    <citation type="submission" date="2021-08" db="EMBL/GenBank/DDBJ databases">
        <authorList>
            <person name="Tani A."/>
            <person name="Ola A."/>
            <person name="Ogura Y."/>
            <person name="Katsura K."/>
            <person name="Hayashi T."/>
        </authorList>
    </citation>
    <scope>NUCLEOTIDE SEQUENCE</scope>
    <source>
        <strain evidence="8">NBRC 15689</strain>
    </source>
</reference>
<dbReference type="SUPFAM" id="SSF103473">
    <property type="entry name" value="MFS general substrate transporter"/>
    <property type="match status" value="1"/>
</dbReference>
<dbReference type="Gene3D" id="1.20.1250.20">
    <property type="entry name" value="MFS general substrate transporter like domains"/>
    <property type="match status" value="1"/>
</dbReference>
<feature type="domain" description="Major facilitator superfamily (MFS) profile" evidence="7">
    <location>
        <begin position="7"/>
        <end position="453"/>
    </location>
</feature>
<keyword evidence="4 6" id="KW-0472">Membrane</keyword>
<dbReference type="Proteomes" id="UP001055156">
    <property type="component" value="Unassembled WGS sequence"/>
</dbReference>
<feature type="transmembrane region" description="Helical" evidence="6">
    <location>
        <begin position="293"/>
        <end position="314"/>
    </location>
</feature>
<feature type="transmembrane region" description="Helical" evidence="6">
    <location>
        <begin position="397"/>
        <end position="417"/>
    </location>
</feature>
<feature type="transmembrane region" description="Helical" evidence="6">
    <location>
        <begin position="260"/>
        <end position="281"/>
    </location>
</feature>
<feature type="transmembrane region" description="Helical" evidence="6">
    <location>
        <begin position="222"/>
        <end position="239"/>
    </location>
</feature>